<dbReference type="Gene3D" id="3.40.50.10860">
    <property type="entry name" value="Leucine Dehydrogenase, chain A, domain 1"/>
    <property type="match status" value="1"/>
</dbReference>
<organism evidence="10 11">
    <name type="scientific">Tindallia magadiensis</name>
    <dbReference type="NCBI Taxonomy" id="69895"/>
    <lineage>
        <taxon>Bacteria</taxon>
        <taxon>Bacillati</taxon>
        <taxon>Bacillota</taxon>
        <taxon>Clostridia</taxon>
        <taxon>Peptostreptococcales</taxon>
        <taxon>Tindalliaceae</taxon>
        <taxon>Tindallia</taxon>
    </lineage>
</organism>
<feature type="binding site" evidence="7">
    <location>
        <position position="71"/>
    </location>
    <ligand>
        <name>shikimate</name>
        <dbReference type="ChEBI" id="CHEBI:36208"/>
    </ligand>
</feature>
<keyword evidence="11" id="KW-1185">Reference proteome</keyword>
<keyword evidence="6 7" id="KW-0057">Aromatic amino acid biosynthesis</keyword>
<dbReference type="Pfam" id="PF08501">
    <property type="entry name" value="Shikimate_dh_N"/>
    <property type="match status" value="1"/>
</dbReference>
<dbReference type="GO" id="GO:0019632">
    <property type="term" value="P:shikimate metabolic process"/>
    <property type="evidence" value="ECO:0007669"/>
    <property type="project" value="InterPro"/>
</dbReference>
<dbReference type="InterPro" id="IPR011342">
    <property type="entry name" value="Shikimate_DH"/>
</dbReference>
<dbReference type="InterPro" id="IPR041121">
    <property type="entry name" value="SDH_C"/>
</dbReference>
<gene>
    <name evidence="7" type="primary">aroE</name>
    <name evidence="10" type="ORF">SAMN05192551_101148</name>
</gene>
<dbReference type="EMBL" id="FOQA01000001">
    <property type="protein sequence ID" value="SFH48122.1"/>
    <property type="molecule type" value="Genomic_DNA"/>
</dbReference>
<keyword evidence="5 7" id="KW-0560">Oxidoreductase</keyword>
<evidence type="ECO:0000259" key="9">
    <source>
        <dbReference type="Pfam" id="PF18317"/>
    </source>
</evidence>
<keyword evidence="4 7" id="KW-0521">NADP</keyword>
<dbReference type="GO" id="GO:0004764">
    <property type="term" value="F:shikimate 3-dehydrogenase (NADP+) activity"/>
    <property type="evidence" value="ECO:0007669"/>
    <property type="project" value="UniProtKB-UniRule"/>
</dbReference>
<comment type="function">
    <text evidence="7">Involved in the biosynthesis of the chorismate, which leads to the biosynthesis of aromatic amino acids. Catalyzes the reversible NADPH linked reduction of 3-dehydroshikimate (DHSA) to yield shikimate (SA).</text>
</comment>
<evidence type="ECO:0000259" key="8">
    <source>
        <dbReference type="Pfam" id="PF08501"/>
    </source>
</evidence>
<dbReference type="PANTHER" id="PTHR21089:SF1">
    <property type="entry name" value="BIFUNCTIONAL 3-DEHYDROQUINATE DEHYDRATASE_SHIKIMATE DEHYDROGENASE, CHLOROPLASTIC"/>
    <property type="match status" value="1"/>
</dbReference>
<dbReference type="InterPro" id="IPR013708">
    <property type="entry name" value="Shikimate_DH-bd_N"/>
</dbReference>
<feature type="binding site" evidence="7">
    <location>
        <begin position="135"/>
        <end position="139"/>
    </location>
    <ligand>
        <name>NADP(+)</name>
        <dbReference type="ChEBI" id="CHEBI:58349"/>
    </ligand>
</feature>
<dbReference type="InterPro" id="IPR036291">
    <property type="entry name" value="NAD(P)-bd_dom_sf"/>
</dbReference>
<feature type="active site" description="Proton acceptor" evidence="7">
    <location>
        <position position="75"/>
    </location>
</feature>
<dbReference type="Gene3D" id="3.40.50.720">
    <property type="entry name" value="NAD(P)-binding Rossmann-like Domain"/>
    <property type="match status" value="1"/>
</dbReference>
<evidence type="ECO:0000256" key="7">
    <source>
        <dbReference type="HAMAP-Rule" id="MF_00222"/>
    </source>
</evidence>
<feature type="binding site" evidence="7">
    <location>
        <position position="233"/>
    </location>
    <ligand>
        <name>NADP(+)</name>
        <dbReference type="ChEBI" id="CHEBI:58349"/>
    </ligand>
</feature>
<dbReference type="SUPFAM" id="SSF51735">
    <property type="entry name" value="NAD(P)-binding Rossmann-fold domains"/>
    <property type="match status" value="1"/>
</dbReference>
<feature type="binding site" evidence="7">
    <location>
        <position position="263"/>
    </location>
    <ligand>
        <name>shikimate</name>
        <dbReference type="ChEBI" id="CHEBI:36208"/>
    </ligand>
</feature>
<comment type="catalytic activity">
    <reaction evidence="7">
        <text>shikimate + NADP(+) = 3-dehydroshikimate + NADPH + H(+)</text>
        <dbReference type="Rhea" id="RHEA:17737"/>
        <dbReference type="ChEBI" id="CHEBI:15378"/>
        <dbReference type="ChEBI" id="CHEBI:16630"/>
        <dbReference type="ChEBI" id="CHEBI:36208"/>
        <dbReference type="ChEBI" id="CHEBI:57783"/>
        <dbReference type="ChEBI" id="CHEBI:58349"/>
        <dbReference type="EC" id="1.1.1.25"/>
    </reaction>
</comment>
<evidence type="ECO:0000256" key="6">
    <source>
        <dbReference type="ARBA" id="ARBA00023141"/>
    </source>
</evidence>
<reference evidence="11" key="1">
    <citation type="submission" date="2016-10" db="EMBL/GenBank/DDBJ databases">
        <authorList>
            <person name="Varghese N."/>
            <person name="Submissions S."/>
        </authorList>
    </citation>
    <scope>NUCLEOTIDE SEQUENCE [LARGE SCALE GENOMIC DNA]</scope>
    <source>
        <strain evidence="11">Z-7934</strain>
    </source>
</reference>
<dbReference type="EC" id="1.1.1.25" evidence="2 7"/>
<feature type="binding site" evidence="7">
    <location>
        <position position="87"/>
    </location>
    <ligand>
        <name>NADP(+)</name>
        <dbReference type="ChEBI" id="CHEBI:58349"/>
    </ligand>
</feature>
<dbReference type="STRING" id="69895.SAMN05192551_101148"/>
<evidence type="ECO:0000256" key="1">
    <source>
        <dbReference type="ARBA" id="ARBA00004871"/>
    </source>
</evidence>
<evidence type="ECO:0000313" key="11">
    <source>
        <dbReference type="Proteomes" id="UP000199287"/>
    </source>
</evidence>
<evidence type="ECO:0000256" key="3">
    <source>
        <dbReference type="ARBA" id="ARBA00022605"/>
    </source>
</evidence>
<dbReference type="GO" id="GO:0009423">
    <property type="term" value="P:chorismate biosynthetic process"/>
    <property type="evidence" value="ECO:0007669"/>
    <property type="project" value="UniProtKB-UniRule"/>
</dbReference>
<dbReference type="InterPro" id="IPR022893">
    <property type="entry name" value="Shikimate_DH_fam"/>
</dbReference>
<evidence type="ECO:0000313" key="10">
    <source>
        <dbReference type="EMBL" id="SFH48122.1"/>
    </source>
</evidence>
<comment type="subunit">
    <text evidence="7">Homodimer.</text>
</comment>
<dbReference type="GO" id="GO:0008652">
    <property type="term" value="P:amino acid biosynthetic process"/>
    <property type="evidence" value="ECO:0007669"/>
    <property type="project" value="UniProtKB-KW"/>
</dbReference>
<comment type="similarity">
    <text evidence="7">Belongs to the shikimate dehydrogenase family.</text>
</comment>
<proteinExistence type="inferred from homology"/>
<feature type="domain" description="SDH C-terminal" evidence="9">
    <location>
        <begin position="256"/>
        <end position="277"/>
    </location>
</feature>
<feature type="binding site" evidence="7">
    <location>
        <position position="256"/>
    </location>
    <ligand>
        <name>NADP(+)</name>
        <dbReference type="ChEBI" id="CHEBI:58349"/>
    </ligand>
</feature>
<dbReference type="AlphaFoldDB" id="A0A1I3ADF0"/>
<dbReference type="InterPro" id="IPR046346">
    <property type="entry name" value="Aminoacid_DH-like_N_sf"/>
</dbReference>
<comment type="caution">
    <text evidence="7">Lacks conserved residue(s) required for the propagation of feature annotation.</text>
</comment>
<dbReference type="Proteomes" id="UP000199287">
    <property type="component" value="Unassembled WGS sequence"/>
</dbReference>
<evidence type="ECO:0000256" key="4">
    <source>
        <dbReference type="ARBA" id="ARBA00022857"/>
    </source>
</evidence>
<evidence type="ECO:0000256" key="2">
    <source>
        <dbReference type="ARBA" id="ARBA00012962"/>
    </source>
</evidence>
<dbReference type="GO" id="GO:0009073">
    <property type="term" value="P:aromatic amino acid family biosynthetic process"/>
    <property type="evidence" value="ECO:0007669"/>
    <property type="project" value="UniProtKB-KW"/>
</dbReference>
<feature type="binding site" evidence="7">
    <location>
        <position position="111"/>
    </location>
    <ligand>
        <name>shikimate</name>
        <dbReference type="ChEBI" id="CHEBI:36208"/>
    </ligand>
</feature>
<dbReference type="PANTHER" id="PTHR21089">
    <property type="entry name" value="SHIKIMATE DEHYDROGENASE"/>
    <property type="match status" value="1"/>
</dbReference>
<sequence>MMTSKRITGKTKLIALLGNPVCQSVSPEIHNLAFEFHGLDYTYMAFRVEKNQLEKAVEGLRSLDATGFNVTMPYKELILSYLDEITEEARLCNAVNTVYNNNGKLIGHNTDGKGFLLSLEKHHIIAEGNKFVVLGAGGASRSIVMQLALEGAAEVVIFNRSKPAALNLMRCVKENFPRCHITCFEIDMDIIKLQCQDAIALINTTSIGMGEFVGQSIITDIDVFHSDLTVVDIIYAPAKTKLLQLAEASGCNILNGLGMIIGQGALAFKIWTGHEMPMQLINNYLIEKSD</sequence>
<protein>
    <recommendedName>
        <fullName evidence="2 7">Shikimate dehydrogenase (NADP(+))</fullName>
        <shortName evidence="7">SDH</shortName>
        <ecNumber evidence="2 7">1.1.1.25</ecNumber>
    </recommendedName>
</protein>
<feature type="domain" description="Shikimate dehydrogenase substrate binding N-terminal" evidence="8">
    <location>
        <begin position="16"/>
        <end position="98"/>
    </location>
</feature>
<feature type="binding site" evidence="7">
    <location>
        <position position="235"/>
    </location>
    <ligand>
        <name>shikimate</name>
        <dbReference type="ChEBI" id="CHEBI:36208"/>
    </ligand>
</feature>
<dbReference type="HAMAP" id="MF_00222">
    <property type="entry name" value="Shikimate_DH_AroE"/>
    <property type="match status" value="1"/>
</dbReference>
<name>A0A1I3ADF0_9FIRM</name>
<dbReference type="GO" id="GO:0050661">
    <property type="term" value="F:NADP binding"/>
    <property type="evidence" value="ECO:0007669"/>
    <property type="project" value="InterPro"/>
</dbReference>
<dbReference type="SUPFAM" id="SSF53223">
    <property type="entry name" value="Aminoacid dehydrogenase-like, N-terminal domain"/>
    <property type="match status" value="1"/>
</dbReference>
<accession>A0A1I3ADF0</accession>
<evidence type="ECO:0000256" key="5">
    <source>
        <dbReference type="ARBA" id="ARBA00023002"/>
    </source>
</evidence>
<dbReference type="CDD" id="cd01065">
    <property type="entry name" value="NAD_bind_Shikimate_DH"/>
    <property type="match status" value="1"/>
</dbReference>
<dbReference type="Pfam" id="PF18317">
    <property type="entry name" value="SDH_C"/>
    <property type="match status" value="1"/>
</dbReference>
<comment type="pathway">
    <text evidence="1 7">Metabolic intermediate biosynthesis; chorismate biosynthesis; chorismate from D-erythrose 4-phosphate and phosphoenolpyruvate: step 4/7.</text>
</comment>
<dbReference type="UniPathway" id="UPA00053">
    <property type="reaction ID" value="UER00087"/>
</dbReference>
<feature type="binding site" evidence="7">
    <location>
        <begin position="24"/>
        <end position="26"/>
    </location>
    <ligand>
        <name>shikimate</name>
        <dbReference type="ChEBI" id="CHEBI:36208"/>
    </ligand>
</feature>
<dbReference type="NCBIfam" id="TIGR00507">
    <property type="entry name" value="aroE"/>
    <property type="match status" value="1"/>
</dbReference>
<feature type="binding site" evidence="7">
    <location>
        <position position="96"/>
    </location>
    <ligand>
        <name>shikimate</name>
        <dbReference type="ChEBI" id="CHEBI:36208"/>
    </ligand>
</feature>
<keyword evidence="3 7" id="KW-0028">Amino-acid biosynthesis</keyword>